<accession>A0ABU0C411</accession>
<organism evidence="1 2">
    <name type="scientific">Rhodopseudomonas julia</name>
    <dbReference type="NCBI Taxonomy" id="200617"/>
    <lineage>
        <taxon>Bacteria</taxon>
        <taxon>Pseudomonadati</taxon>
        <taxon>Pseudomonadota</taxon>
        <taxon>Alphaproteobacteria</taxon>
        <taxon>Hyphomicrobiales</taxon>
        <taxon>Nitrobacteraceae</taxon>
        <taxon>Rhodopseudomonas</taxon>
    </lineage>
</organism>
<evidence type="ECO:0000313" key="1">
    <source>
        <dbReference type="EMBL" id="MDQ0324977.1"/>
    </source>
</evidence>
<name>A0ABU0C411_9BRAD</name>
<gene>
    <name evidence="1" type="ORF">J2R99_000826</name>
</gene>
<evidence type="ECO:0000313" key="2">
    <source>
        <dbReference type="Proteomes" id="UP001230253"/>
    </source>
</evidence>
<dbReference type="EMBL" id="JAUSUK010000001">
    <property type="protein sequence ID" value="MDQ0324977.1"/>
    <property type="molecule type" value="Genomic_DNA"/>
</dbReference>
<comment type="caution">
    <text evidence="1">The sequence shown here is derived from an EMBL/GenBank/DDBJ whole genome shotgun (WGS) entry which is preliminary data.</text>
</comment>
<keyword evidence="2" id="KW-1185">Reference proteome</keyword>
<dbReference type="Proteomes" id="UP001230253">
    <property type="component" value="Unassembled WGS sequence"/>
</dbReference>
<proteinExistence type="predicted"/>
<reference evidence="1 2" key="1">
    <citation type="submission" date="2023-07" db="EMBL/GenBank/DDBJ databases">
        <title>Genomic Encyclopedia of Type Strains, Phase IV (KMG-IV): sequencing the most valuable type-strain genomes for metagenomic binning, comparative biology and taxonomic classification.</title>
        <authorList>
            <person name="Goeker M."/>
        </authorList>
    </citation>
    <scope>NUCLEOTIDE SEQUENCE [LARGE SCALE GENOMIC DNA]</scope>
    <source>
        <strain evidence="1 2">DSM 11549</strain>
    </source>
</reference>
<sequence>MSLVAASSSTFVHSAMLGRVLWSFSRIWRLKTCLAGAAVPAIS</sequence>
<protein>
    <submittedName>
        <fullName evidence="1">Uncharacterized protein</fullName>
    </submittedName>
</protein>